<comment type="caution">
    <text evidence="1">The sequence shown here is derived from an EMBL/GenBank/DDBJ whole genome shotgun (WGS) entry which is preliminary data.</text>
</comment>
<proteinExistence type="predicted"/>
<gene>
    <name evidence="1" type="ORF">LARSCL_LOCUS15319</name>
</gene>
<evidence type="ECO:0008006" key="3">
    <source>
        <dbReference type="Google" id="ProtNLM"/>
    </source>
</evidence>
<keyword evidence="2" id="KW-1185">Reference proteome</keyword>
<accession>A0AAV2AXR8</accession>
<dbReference type="Proteomes" id="UP001497382">
    <property type="component" value="Unassembled WGS sequence"/>
</dbReference>
<sequence>MAEGGVEDLDVTISNNEQILDGHQGFYLFEVHRLDATLRNFKPLEYKTECESIATTWDIELKYDRIVSVTDTFTFSIKMKRKGPTLNRVKASIKVSFNDVDGNNIFGPIFLNRERMLPDDALEYTLYDIQPLLVRLVATVEIHITIQYCHQGICWKCASEVDKDKNRTTLSKL</sequence>
<dbReference type="EMBL" id="CAXIEN010000231">
    <property type="protein sequence ID" value="CAL1288392.1"/>
    <property type="molecule type" value="Genomic_DNA"/>
</dbReference>
<organism evidence="1 2">
    <name type="scientific">Larinioides sclopetarius</name>
    <dbReference type="NCBI Taxonomy" id="280406"/>
    <lineage>
        <taxon>Eukaryota</taxon>
        <taxon>Metazoa</taxon>
        <taxon>Ecdysozoa</taxon>
        <taxon>Arthropoda</taxon>
        <taxon>Chelicerata</taxon>
        <taxon>Arachnida</taxon>
        <taxon>Araneae</taxon>
        <taxon>Araneomorphae</taxon>
        <taxon>Entelegynae</taxon>
        <taxon>Araneoidea</taxon>
        <taxon>Araneidae</taxon>
        <taxon>Larinioides</taxon>
    </lineage>
</organism>
<reference evidence="1 2" key="1">
    <citation type="submission" date="2024-04" db="EMBL/GenBank/DDBJ databases">
        <authorList>
            <person name="Rising A."/>
            <person name="Reimegard J."/>
            <person name="Sonavane S."/>
            <person name="Akerstrom W."/>
            <person name="Nylinder S."/>
            <person name="Hedman E."/>
            <person name="Kallberg Y."/>
        </authorList>
    </citation>
    <scope>NUCLEOTIDE SEQUENCE [LARGE SCALE GENOMIC DNA]</scope>
</reference>
<dbReference type="AlphaFoldDB" id="A0AAV2AXR8"/>
<protein>
    <recommendedName>
        <fullName evidence="3">MATH domain-containing protein</fullName>
    </recommendedName>
</protein>
<name>A0AAV2AXR8_9ARAC</name>
<evidence type="ECO:0000313" key="1">
    <source>
        <dbReference type="EMBL" id="CAL1288392.1"/>
    </source>
</evidence>
<evidence type="ECO:0000313" key="2">
    <source>
        <dbReference type="Proteomes" id="UP001497382"/>
    </source>
</evidence>